<gene>
    <name evidence="1" type="ORF">HUJ06_021142</name>
</gene>
<evidence type="ECO:0000313" key="1">
    <source>
        <dbReference type="EMBL" id="DAD19679.1"/>
    </source>
</evidence>
<comment type="caution">
    <text evidence="1">The sequence shown here is derived from an EMBL/GenBank/DDBJ whole genome shotgun (WGS) entry which is preliminary data.</text>
</comment>
<organism evidence="1 2">
    <name type="scientific">Nelumbo nucifera</name>
    <name type="common">Sacred lotus</name>
    <dbReference type="NCBI Taxonomy" id="4432"/>
    <lineage>
        <taxon>Eukaryota</taxon>
        <taxon>Viridiplantae</taxon>
        <taxon>Streptophyta</taxon>
        <taxon>Embryophyta</taxon>
        <taxon>Tracheophyta</taxon>
        <taxon>Spermatophyta</taxon>
        <taxon>Magnoliopsida</taxon>
        <taxon>Proteales</taxon>
        <taxon>Nelumbonaceae</taxon>
        <taxon>Nelumbo</taxon>
    </lineage>
</organism>
<sequence length="20" mass="2118">MITIKPPLTIAVFLSISADS</sequence>
<accession>A0A822XKS1</accession>
<keyword evidence="2" id="KW-1185">Reference proteome</keyword>
<dbReference type="EMBL" id="DUZY01000001">
    <property type="protein sequence ID" value="DAD19679.1"/>
    <property type="molecule type" value="Genomic_DNA"/>
</dbReference>
<dbReference type="AlphaFoldDB" id="A0A822XKS1"/>
<evidence type="ECO:0000313" key="2">
    <source>
        <dbReference type="Proteomes" id="UP000607653"/>
    </source>
</evidence>
<name>A0A822XKS1_NELNU</name>
<protein>
    <submittedName>
        <fullName evidence="1">Uncharacterized protein</fullName>
    </submittedName>
</protein>
<proteinExistence type="predicted"/>
<reference evidence="1 2" key="1">
    <citation type="journal article" date="2020" name="Mol. Biol. Evol.">
        <title>Distinct Expression and Methylation Patterns for Genes with Different Fates following a Single Whole-Genome Duplication in Flowering Plants.</title>
        <authorList>
            <person name="Shi T."/>
            <person name="Rahmani R.S."/>
            <person name="Gugger P.F."/>
            <person name="Wang M."/>
            <person name="Li H."/>
            <person name="Zhang Y."/>
            <person name="Li Z."/>
            <person name="Wang Q."/>
            <person name="Van de Peer Y."/>
            <person name="Marchal K."/>
            <person name="Chen J."/>
        </authorList>
    </citation>
    <scope>NUCLEOTIDE SEQUENCE [LARGE SCALE GENOMIC DNA]</scope>
    <source>
        <tissue evidence="1">Leaf</tissue>
    </source>
</reference>
<dbReference type="Proteomes" id="UP000607653">
    <property type="component" value="Unassembled WGS sequence"/>
</dbReference>